<evidence type="ECO:0000313" key="18">
    <source>
        <dbReference type="Proteomes" id="UP000587991"/>
    </source>
</evidence>
<evidence type="ECO:0000256" key="10">
    <source>
        <dbReference type="ARBA" id="ARBA00023134"/>
    </source>
</evidence>
<organism evidence="17 18">
    <name type="scientific">Leeia aquatica</name>
    <dbReference type="NCBI Taxonomy" id="2725557"/>
    <lineage>
        <taxon>Bacteria</taxon>
        <taxon>Pseudomonadati</taxon>
        <taxon>Pseudomonadota</taxon>
        <taxon>Betaproteobacteria</taxon>
        <taxon>Neisseriales</taxon>
        <taxon>Leeiaceae</taxon>
        <taxon>Leeia</taxon>
    </lineage>
</organism>
<feature type="domain" description="FeoB-type G" evidence="16">
    <location>
        <begin position="3"/>
        <end position="166"/>
    </location>
</feature>
<evidence type="ECO:0000256" key="11">
    <source>
        <dbReference type="ARBA" id="ARBA00023136"/>
    </source>
</evidence>
<feature type="transmembrane region" description="Helical" evidence="15">
    <location>
        <begin position="262"/>
        <end position="280"/>
    </location>
</feature>
<evidence type="ECO:0000256" key="5">
    <source>
        <dbReference type="ARBA" id="ARBA00022692"/>
    </source>
</evidence>
<dbReference type="Pfam" id="PF17910">
    <property type="entry name" value="FeoB_Cyto"/>
    <property type="match status" value="1"/>
</dbReference>
<keyword evidence="9" id="KW-0406">Ion transport</keyword>
<protein>
    <recommendedName>
        <fullName evidence="12 15">Ferrous iron transport protein B</fullName>
    </recommendedName>
</protein>
<feature type="binding site" evidence="13">
    <location>
        <begin position="10"/>
        <end position="17"/>
    </location>
    <ligand>
        <name>GTP</name>
        <dbReference type="ChEBI" id="CHEBI:37565"/>
        <label>1</label>
    </ligand>
</feature>
<evidence type="ECO:0000256" key="12">
    <source>
        <dbReference type="NCBIfam" id="TIGR00437"/>
    </source>
</evidence>
<comment type="subcellular location">
    <subcellularLocation>
        <location evidence="15">Cell inner membrane</location>
        <topology evidence="15">Multi-pass membrane protein</topology>
    </subcellularLocation>
    <subcellularLocation>
        <location evidence="1">Cell membrane</location>
        <topology evidence="1">Multi-pass membrane protein</topology>
    </subcellularLocation>
</comment>
<dbReference type="Gene3D" id="3.40.50.300">
    <property type="entry name" value="P-loop containing nucleotide triphosphate hydrolases"/>
    <property type="match status" value="1"/>
</dbReference>
<dbReference type="InterPro" id="IPR011642">
    <property type="entry name" value="Gate_dom"/>
</dbReference>
<keyword evidence="8 15" id="KW-0408">Iron</keyword>
<evidence type="ECO:0000259" key="16">
    <source>
        <dbReference type="PROSITE" id="PS51711"/>
    </source>
</evidence>
<feature type="binding site" evidence="14">
    <location>
        <position position="25"/>
    </location>
    <ligand>
        <name>Mg(2+)</name>
        <dbReference type="ChEBI" id="CHEBI:18420"/>
        <label>2</label>
    </ligand>
</feature>
<dbReference type="InterPro" id="IPR030389">
    <property type="entry name" value="G_FEOB_dom"/>
</dbReference>
<comment type="similarity">
    <text evidence="15">Belongs to the TRAFAC class TrmE-Era-EngA-EngB-Septin-like GTPase superfamily. FeoB GTPase (TC 9.A.8) family.</text>
</comment>
<dbReference type="PANTHER" id="PTHR43185:SF1">
    <property type="entry name" value="FE(2+) TRANSPORTER FEOB"/>
    <property type="match status" value="1"/>
</dbReference>
<proteinExistence type="inferred from homology"/>
<dbReference type="SUPFAM" id="SSF52540">
    <property type="entry name" value="P-loop containing nucleoside triphosphate hydrolases"/>
    <property type="match status" value="1"/>
</dbReference>
<sequence>MRMLEIALIGNPNCGKTSLFNQLTGSQQTVGNWPGVTVERKTGRLTLGGVSHELVDLPGLYNLSEGGAEDEALVRRYLGETAPALVLNLLDARQLDRQLYLTLQLIEMGLPLIVLLGMSDLAAQDGIQIDAPSLSARLGVPVIPVMAHRAEGVAVLRQQLQQSWPPAPPALPYAPMVEAALSGLLAQGMSRFDALSLLEGREAAHALQAEVTAARQQLAADYGDDPDIAVADARYTRIAQVTEGVLRRQGAVLPERGLDRWVLNRWLGVPVFMLVMYLMFSFSVRFGGALVDAFDGIAGALFVTGVGQLLHSMHTPDWLVLMLAGGLGEGVRTVAGFIPTLACLYLAMGVLEDCGYLARAAFVIDRLMRALGLPGRAFVPMMVGFGCNVPAITATRTLDSRASRILASMMIPFMSCGARLPVYMLFATAFFPQQGGMLVMSLYLAGLAVALATGLLLRPLLPQQGAPSIMELPRWHWPNARNVLRQSLTRLSGFVFGAGKLIVPMVLVVNLLSSIDTQGRLRPEAPDDSLLAATSRLATPLLSPLGIRQDNWPATVGLLTGVLAKEAVAGTLVASYSRLSGKQDSEGGEATVTGDLRNALATIPANLNDLAHSLLDPIGLGKAISDSQAQADEAGGAIQMLQQRFGNAQTAFAYLLLVLLYTPCVAALSALRSEVGTRWMLVSAVWTLSVAWLLAWLYQCSAAVIGVIPLWAVAGCLLLLTLIGFVQPQRQQLQRA</sequence>
<evidence type="ECO:0000256" key="6">
    <source>
        <dbReference type="ARBA" id="ARBA00022741"/>
    </source>
</evidence>
<feature type="transmembrane region" description="Helical" evidence="15">
    <location>
        <begin position="678"/>
        <end position="698"/>
    </location>
</feature>
<evidence type="ECO:0000256" key="13">
    <source>
        <dbReference type="PIRSR" id="PIRSR603373-1"/>
    </source>
</evidence>
<dbReference type="InterPro" id="IPR003373">
    <property type="entry name" value="Fe2_transport_prot-B"/>
</dbReference>
<keyword evidence="14" id="KW-0479">Metal-binding</keyword>
<keyword evidence="6 13" id="KW-0547">Nucleotide-binding</keyword>
<dbReference type="RefSeq" id="WP_168877704.1">
    <property type="nucleotide sequence ID" value="NZ_JABAIM010000003.1"/>
</dbReference>
<evidence type="ECO:0000256" key="3">
    <source>
        <dbReference type="ARBA" id="ARBA00022475"/>
    </source>
</evidence>
<dbReference type="AlphaFoldDB" id="A0A847SF17"/>
<feature type="transmembrane region" description="Helical" evidence="15">
    <location>
        <begin position="437"/>
        <end position="457"/>
    </location>
</feature>
<keyword evidence="3" id="KW-1003">Cell membrane</keyword>
<dbReference type="Gene3D" id="1.10.287.1770">
    <property type="match status" value="1"/>
</dbReference>
<keyword evidence="5 15" id="KW-0812">Transmembrane</keyword>
<keyword evidence="18" id="KW-1185">Reference proteome</keyword>
<dbReference type="Pfam" id="PF07664">
    <property type="entry name" value="FeoB_C"/>
    <property type="match status" value="1"/>
</dbReference>
<gene>
    <name evidence="17" type="primary">feoB</name>
    <name evidence="17" type="ORF">HF682_12745</name>
</gene>
<feature type="transmembrane region" description="Helical" evidence="15">
    <location>
        <begin position="286"/>
        <end position="306"/>
    </location>
</feature>
<feature type="transmembrane region" description="Helical" evidence="15">
    <location>
        <begin position="704"/>
        <end position="726"/>
    </location>
</feature>
<evidence type="ECO:0000256" key="15">
    <source>
        <dbReference type="RuleBase" id="RU362098"/>
    </source>
</evidence>
<evidence type="ECO:0000256" key="14">
    <source>
        <dbReference type="PIRSR" id="PIRSR603373-2"/>
    </source>
</evidence>
<dbReference type="InterPro" id="IPR027417">
    <property type="entry name" value="P-loop_NTPase"/>
</dbReference>
<feature type="binding site" evidence="14">
    <location>
        <position position="21"/>
    </location>
    <ligand>
        <name>Mg(2+)</name>
        <dbReference type="ChEBI" id="CHEBI:18420"/>
        <label>2</label>
    </ligand>
</feature>
<name>A0A847SF17_9NEIS</name>
<dbReference type="InterPro" id="IPR041069">
    <property type="entry name" value="FeoB_Cyto"/>
</dbReference>
<dbReference type="PRINTS" id="PR00326">
    <property type="entry name" value="GTP1OBG"/>
</dbReference>
<dbReference type="PANTHER" id="PTHR43185">
    <property type="entry name" value="FERROUS IRON TRANSPORT PROTEIN B"/>
    <property type="match status" value="1"/>
</dbReference>
<dbReference type="InterPro" id="IPR050860">
    <property type="entry name" value="FeoB_GTPase"/>
</dbReference>
<dbReference type="Pfam" id="PF07670">
    <property type="entry name" value="Gate"/>
    <property type="match status" value="2"/>
</dbReference>
<dbReference type="PROSITE" id="PS51711">
    <property type="entry name" value="G_FEOB"/>
    <property type="match status" value="1"/>
</dbReference>
<dbReference type="GO" id="GO:0005525">
    <property type="term" value="F:GTP binding"/>
    <property type="evidence" value="ECO:0007669"/>
    <property type="project" value="UniProtKB-KW"/>
</dbReference>
<dbReference type="InterPro" id="IPR011640">
    <property type="entry name" value="Fe2_transport_prot_B_C"/>
</dbReference>
<feature type="transmembrane region" description="Helical" evidence="15">
    <location>
        <begin position="651"/>
        <end position="671"/>
    </location>
</feature>
<dbReference type="GO" id="GO:0015093">
    <property type="term" value="F:ferrous iron transmembrane transporter activity"/>
    <property type="evidence" value="ECO:0007669"/>
    <property type="project" value="UniProtKB-UniRule"/>
</dbReference>
<dbReference type="GO" id="GO:0005886">
    <property type="term" value="C:plasma membrane"/>
    <property type="evidence" value="ECO:0007669"/>
    <property type="project" value="UniProtKB-SubCell"/>
</dbReference>
<keyword evidence="2 15" id="KW-0813">Transport</keyword>
<feature type="transmembrane region" description="Helical" evidence="15">
    <location>
        <begin position="318"/>
        <end position="347"/>
    </location>
</feature>
<keyword evidence="14" id="KW-0460">Magnesium</keyword>
<dbReference type="GO" id="GO:0046872">
    <property type="term" value="F:metal ion binding"/>
    <property type="evidence" value="ECO:0007669"/>
    <property type="project" value="UniProtKB-KW"/>
</dbReference>
<dbReference type="InterPro" id="IPR006073">
    <property type="entry name" value="GTP-bd"/>
</dbReference>
<evidence type="ECO:0000256" key="4">
    <source>
        <dbReference type="ARBA" id="ARBA00022496"/>
    </source>
</evidence>
<feature type="binding site" evidence="13">
    <location>
        <begin position="56"/>
        <end position="59"/>
    </location>
    <ligand>
        <name>GTP</name>
        <dbReference type="ChEBI" id="CHEBI:37565"/>
        <label>3</label>
    </ligand>
</feature>
<feature type="transmembrane region" description="Helical" evidence="15">
    <location>
        <begin position="491"/>
        <end position="512"/>
    </location>
</feature>
<evidence type="ECO:0000256" key="2">
    <source>
        <dbReference type="ARBA" id="ARBA00022448"/>
    </source>
</evidence>
<evidence type="ECO:0000256" key="1">
    <source>
        <dbReference type="ARBA" id="ARBA00004651"/>
    </source>
</evidence>
<dbReference type="NCBIfam" id="TIGR00437">
    <property type="entry name" value="feoB"/>
    <property type="match status" value="1"/>
</dbReference>
<keyword evidence="4 15" id="KW-0410">Iron transport</keyword>
<feature type="transmembrane region" description="Helical" evidence="15">
    <location>
        <begin position="410"/>
        <end position="431"/>
    </location>
</feature>
<dbReference type="Pfam" id="PF02421">
    <property type="entry name" value="FeoB_N"/>
    <property type="match status" value="1"/>
</dbReference>
<evidence type="ECO:0000313" key="17">
    <source>
        <dbReference type="EMBL" id="NLR76026.1"/>
    </source>
</evidence>
<evidence type="ECO:0000256" key="7">
    <source>
        <dbReference type="ARBA" id="ARBA00022989"/>
    </source>
</evidence>
<comment type="function">
    <text evidence="15">Probable transporter of a GTP-driven Fe(2+) uptake system.</text>
</comment>
<reference evidence="17 18" key="1">
    <citation type="submission" date="2020-04" db="EMBL/GenBank/DDBJ databases">
        <title>Draft genome of Leeia sp. IMCC25680.</title>
        <authorList>
            <person name="Song J."/>
            <person name="Cho J.-C."/>
        </authorList>
    </citation>
    <scope>NUCLEOTIDE SEQUENCE [LARGE SCALE GENOMIC DNA]</scope>
    <source>
        <strain evidence="17 18">IMCC25680</strain>
    </source>
</reference>
<keyword evidence="11 15" id="KW-0472">Membrane</keyword>
<accession>A0A847SF17</accession>
<dbReference type="EMBL" id="JABAIM010000003">
    <property type="protein sequence ID" value="NLR76026.1"/>
    <property type="molecule type" value="Genomic_DNA"/>
</dbReference>
<dbReference type="Proteomes" id="UP000587991">
    <property type="component" value="Unassembled WGS sequence"/>
</dbReference>
<feature type="binding site" evidence="13">
    <location>
        <begin position="35"/>
        <end position="39"/>
    </location>
    <ligand>
        <name>GTP</name>
        <dbReference type="ChEBI" id="CHEBI:37565"/>
        <label>2</label>
    </ligand>
</feature>
<keyword evidence="10 13" id="KW-0342">GTP-binding</keyword>
<evidence type="ECO:0000256" key="9">
    <source>
        <dbReference type="ARBA" id="ARBA00023065"/>
    </source>
</evidence>
<evidence type="ECO:0000256" key="8">
    <source>
        <dbReference type="ARBA" id="ARBA00023004"/>
    </source>
</evidence>
<feature type="transmembrane region" description="Helical" evidence="15">
    <location>
        <begin position="377"/>
        <end position="398"/>
    </location>
</feature>
<dbReference type="CDD" id="cd01879">
    <property type="entry name" value="FeoB"/>
    <property type="match status" value="1"/>
</dbReference>
<feature type="binding site" evidence="14">
    <location>
        <position position="24"/>
    </location>
    <ligand>
        <name>Mg(2+)</name>
        <dbReference type="ChEBI" id="CHEBI:18420"/>
        <label>2</label>
    </ligand>
</feature>
<keyword evidence="7 15" id="KW-1133">Transmembrane helix</keyword>
<comment type="caution">
    <text evidence="17">The sequence shown here is derived from an EMBL/GenBank/DDBJ whole genome shotgun (WGS) entry which is preliminary data.</text>
</comment>